<proteinExistence type="predicted"/>
<dbReference type="InParanoid" id="G5AF87"/>
<organism evidence="2 3">
    <name type="scientific">Phytophthora sojae (strain P6497)</name>
    <name type="common">Soybean stem and root rot agent</name>
    <name type="synonym">Phytophthora megasperma f. sp. glycines</name>
    <dbReference type="NCBI Taxonomy" id="1094619"/>
    <lineage>
        <taxon>Eukaryota</taxon>
        <taxon>Sar</taxon>
        <taxon>Stramenopiles</taxon>
        <taxon>Oomycota</taxon>
        <taxon>Peronosporomycetes</taxon>
        <taxon>Peronosporales</taxon>
        <taxon>Peronosporaceae</taxon>
        <taxon>Phytophthora</taxon>
    </lineage>
</organism>
<feature type="compositionally biased region" description="Low complexity" evidence="1">
    <location>
        <begin position="124"/>
        <end position="134"/>
    </location>
</feature>
<name>G5AF87_PHYSP</name>
<gene>
    <name evidence="2" type="ORF">PHYSODRAFT_532956</name>
</gene>
<dbReference type="GeneID" id="20661809"/>
<dbReference type="Proteomes" id="UP000002640">
    <property type="component" value="Unassembled WGS sequence"/>
</dbReference>
<accession>G5AF87</accession>
<evidence type="ECO:0000256" key="1">
    <source>
        <dbReference type="SAM" id="MobiDB-lite"/>
    </source>
</evidence>
<dbReference type="RefSeq" id="XP_009538738.1">
    <property type="nucleotide sequence ID" value="XM_009540443.1"/>
</dbReference>
<feature type="region of interest" description="Disordered" evidence="1">
    <location>
        <begin position="119"/>
        <end position="142"/>
    </location>
</feature>
<feature type="region of interest" description="Disordered" evidence="1">
    <location>
        <begin position="294"/>
        <end position="313"/>
    </location>
</feature>
<keyword evidence="3" id="KW-1185">Reference proteome</keyword>
<dbReference type="KEGG" id="psoj:PHYSODRAFT_532956"/>
<feature type="compositionally biased region" description="Acidic residues" evidence="1">
    <location>
        <begin position="231"/>
        <end position="247"/>
    </location>
</feature>
<dbReference type="OMA" id="MLPTEYE"/>
<dbReference type="AlphaFoldDB" id="G5AF87"/>
<protein>
    <submittedName>
        <fullName evidence="2">Uncharacterized protein</fullName>
    </submittedName>
</protein>
<evidence type="ECO:0000313" key="3">
    <source>
        <dbReference type="Proteomes" id="UP000002640"/>
    </source>
</evidence>
<feature type="region of interest" description="Disordered" evidence="1">
    <location>
        <begin position="224"/>
        <end position="269"/>
    </location>
</feature>
<dbReference type="EMBL" id="JH159165">
    <property type="protein sequence ID" value="EGZ05877.1"/>
    <property type="molecule type" value="Genomic_DNA"/>
</dbReference>
<evidence type="ECO:0000313" key="2">
    <source>
        <dbReference type="EMBL" id="EGZ05877.1"/>
    </source>
</evidence>
<reference evidence="2 3" key="1">
    <citation type="journal article" date="2006" name="Science">
        <title>Phytophthora genome sequences uncover evolutionary origins and mechanisms of pathogenesis.</title>
        <authorList>
            <person name="Tyler B.M."/>
            <person name="Tripathy S."/>
            <person name="Zhang X."/>
            <person name="Dehal P."/>
            <person name="Jiang R.H."/>
            <person name="Aerts A."/>
            <person name="Arredondo F.D."/>
            <person name="Baxter L."/>
            <person name="Bensasson D."/>
            <person name="Beynon J.L."/>
            <person name="Chapman J."/>
            <person name="Damasceno C.M."/>
            <person name="Dorrance A.E."/>
            <person name="Dou D."/>
            <person name="Dickerman A.W."/>
            <person name="Dubchak I.L."/>
            <person name="Garbelotto M."/>
            <person name="Gijzen M."/>
            <person name="Gordon S.G."/>
            <person name="Govers F."/>
            <person name="Grunwald N.J."/>
            <person name="Huang W."/>
            <person name="Ivors K.L."/>
            <person name="Jones R.W."/>
            <person name="Kamoun S."/>
            <person name="Krampis K."/>
            <person name="Lamour K.H."/>
            <person name="Lee M.K."/>
            <person name="McDonald W.H."/>
            <person name="Medina M."/>
            <person name="Meijer H.J."/>
            <person name="Nordberg E.K."/>
            <person name="Maclean D.J."/>
            <person name="Ospina-Giraldo M.D."/>
            <person name="Morris P.F."/>
            <person name="Phuntumart V."/>
            <person name="Putnam N.H."/>
            <person name="Rash S."/>
            <person name="Rose J.K."/>
            <person name="Sakihama Y."/>
            <person name="Salamov A.A."/>
            <person name="Savidor A."/>
            <person name="Scheuring C.F."/>
            <person name="Smith B.M."/>
            <person name="Sobral B.W."/>
            <person name="Terry A."/>
            <person name="Torto-Alalibo T.A."/>
            <person name="Win J."/>
            <person name="Xu Z."/>
            <person name="Zhang H."/>
            <person name="Grigoriev I.V."/>
            <person name="Rokhsar D.S."/>
            <person name="Boore J.L."/>
        </authorList>
    </citation>
    <scope>NUCLEOTIDE SEQUENCE [LARGE SCALE GENOMIC DNA]</scope>
    <source>
        <strain evidence="2 3">P6497</strain>
    </source>
</reference>
<sequence>MCADPKYCKVTVHPAASPPRMRRQTVGDEGLPAIRNRPYKRAPPPVPPYKAHAAAVYDNVEELVQNDDAADIAVLSEDEPISRRRAHTTSSLSSSVRLSNILNPLSRMTMRWTEHFADSPNKMTESSTTSVSSSPNVLDTPPPLMTPPPMMDLANSFLDVDTDGSDDILRPTPTFEDINSLMAGTPPIPAGLTLDMLPTEYETPPIPSHVRDVLIFNQNQQRGMSPLAIDQSDDEFESESEIEDDDASSATTDDYGEDPTNRSVDIDSIRQTRSQALANFEASLIRRIPRSRTTEVPRKVGGSARNIRGMSSPPRMMSQVIRRNVTVPDGGAAAAAGAAAPGSRQLINEPSSVPMYHGQELHLAFKTTTGQITQVQGHSKRRGVGHKNPFSRRVRCYGIQPYDQLEDADTLRIIGHTTDGLLRGGDCISLARTDGTVLRMQKISKKLTFSNKIDVRAKFVITGVPDRTPVTSTSKFYLQSVYDRKRTVGFLPSRRESHPGCLAMYVHRNVDDKVEPIQFFKRHPGHSLAFWHNPQQWV</sequence>